<name>A0A4R9M1N7_9LEPT</name>
<accession>A0A4R9M1N7</accession>
<dbReference type="SMART" id="SM00487">
    <property type="entry name" value="DEXDc"/>
    <property type="match status" value="1"/>
</dbReference>
<gene>
    <name evidence="8" type="primary">hrpB</name>
    <name evidence="8" type="ORF">EHS15_07405</name>
</gene>
<dbReference type="InterPro" id="IPR010225">
    <property type="entry name" value="HrpB"/>
</dbReference>
<evidence type="ECO:0000259" key="6">
    <source>
        <dbReference type="PROSITE" id="PS51192"/>
    </source>
</evidence>
<dbReference type="GO" id="GO:0003676">
    <property type="term" value="F:nucleic acid binding"/>
    <property type="evidence" value="ECO:0007669"/>
    <property type="project" value="InterPro"/>
</dbReference>
<feature type="region of interest" description="Disordered" evidence="5">
    <location>
        <begin position="814"/>
        <end position="842"/>
    </location>
</feature>
<dbReference type="Pfam" id="PF00271">
    <property type="entry name" value="Helicase_C"/>
    <property type="match status" value="1"/>
</dbReference>
<dbReference type="CDD" id="cd18791">
    <property type="entry name" value="SF2_C_RHA"/>
    <property type="match status" value="1"/>
</dbReference>
<dbReference type="Pfam" id="PF00270">
    <property type="entry name" value="DEAD"/>
    <property type="match status" value="1"/>
</dbReference>
<dbReference type="SMART" id="SM00847">
    <property type="entry name" value="HA2"/>
    <property type="match status" value="1"/>
</dbReference>
<dbReference type="InterPro" id="IPR001650">
    <property type="entry name" value="Helicase_C-like"/>
</dbReference>
<dbReference type="EMBL" id="RQHW01000028">
    <property type="protein sequence ID" value="TGN19607.1"/>
    <property type="molecule type" value="Genomic_DNA"/>
</dbReference>
<dbReference type="InterPro" id="IPR007502">
    <property type="entry name" value="Helicase-assoc_dom"/>
</dbReference>
<dbReference type="InterPro" id="IPR013689">
    <property type="entry name" value="RNA_helicase_ATP-dep_HrpB_C"/>
</dbReference>
<dbReference type="InterPro" id="IPR014001">
    <property type="entry name" value="Helicase_ATP-bd"/>
</dbReference>
<dbReference type="CDD" id="cd17990">
    <property type="entry name" value="DEXHc_HrpB"/>
    <property type="match status" value="1"/>
</dbReference>
<proteinExistence type="predicted"/>
<comment type="caution">
    <text evidence="8">The sequence shown here is derived from an EMBL/GenBank/DDBJ whole genome shotgun (WGS) entry which is preliminary data.</text>
</comment>
<keyword evidence="4" id="KW-0067">ATP-binding</keyword>
<protein>
    <submittedName>
        <fullName evidence="8">ATP-dependent helicase HrpB</fullName>
    </submittedName>
</protein>
<dbReference type="Proteomes" id="UP000298058">
    <property type="component" value="Unassembled WGS sequence"/>
</dbReference>
<keyword evidence="3 8" id="KW-0347">Helicase</keyword>
<dbReference type="InterPro" id="IPR011545">
    <property type="entry name" value="DEAD/DEAH_box_helicase_dom"/>
</dbReference>
<evidence type="ECO:0000256" key="4">
    <source>
        <dbReference type="ARBA" id="ARBA00022840"/>
    </source>
</evidence>
<evidence type="ECO:0000256" key="1">
    <source>
        <dbReference type="ARBA" id="ARBA00022741"/>
    </source>
</evidence>
<dbReference type="InterPro" id="IPR027417">
    <property type="entry name" value="P-loop_NTPase"/>
</dbReference>
<dbReference type="NCBIfam" id="TIGR01970">
    <property type="entry name" value="DEAH_box_HrpB"/>
    <property type="match status" value="1"/>
</dbReference>
<dbReference type="GO" id="GO:0004386">
    <property type="term" value="F:helicase activity"/>
    <property type="evidence" value="ECO:0007669"/>
    <property type="project" value="UniProtKB-KW"/>
</dbReference>
<feature type="domain" description="Helicase ATP-binding" evidence="6">
    <location>
        <begin position="22"/>
        <end position="186"/>
    </location>
</feature>
<dbReference type="SUPFAM" id="SSF52540">
    <property type="entry name" value="P-loop containing nucleoside triphosphate hydrolases"/>
    <property type="match status" value="1"/>
</dbReference>
<dbReference type="InterPro" id="IPR049614">
    <property type="entry name" value="HrpB_DEXH"/>
</dbReference>
<evidence type="ECO:0000256" key="5">
    <source>
        <dbReference type="SAM" id="MobiDB-lite"/>
    </source>
</evidence>
<dbReference type="SMART" id="SM00490">
    <property type="entry name" value="HELICc"/>
    <property type="match status" value="1"/>
</dbReference>
<evidence type="ECO:0000313" key="9">
    <source>
        <dbReference type="Proteomes" id="UP000298058"/>
    </source>
</evidence>
<dbReference type="PANTHER" id="PTHR43519:SF1">
    <property type="entry name" value="ATP-DEPENDENT RNA HELICASE HRPB"/>
    <property type="match status" value="1"/>
</dbReference>
<dbReference type="AlphaFoldDB" id="A0A4R9M1N7"/>
<keyword evidence="9" id="KW-1185">Reference proteome</keyword>
<reference evidence="8" key="1">
    <citation type="journal article" date="2019" name="PLoS Negl. Trop. Dis.">
        <title>Revisiting the worldwide diversity of Leptospira species in the environment.</title>
        <authorList>
            <person name="Vincent A.T."/>
            <person name="Schiettekatte O."/>
            <person name="Bourhy P."/>
            <person name="Veyrier F.J."/>
            <person name="Picardeau M."/>
        </authorList>
    </citation>
    <scope>NUCLEOTIDE SEQUENCE [LARGE SCALE GENOMIC DNA]</scope>
    <source>
        <strain evidence="8">201300427</strain>
    </source>
</reference>
<dbReference type="Gene3D" id="1.20.120.1080">
    <property type="match status" value="1"/>
</dbReference>
<dbReference type="PROSITE" id="PS51192">
    <property type="entry name" value="HELICASE_ATP_BIND_1"/>
    <property type="match status" value="1"/>
</dbReference>
<dbReference type="PANTHER" id="PTHR43519">
    <property type="entry name" value="ATP-DEPENDENT RNA HELICASE HRPB"/>
    <property type="match status" value="1"/>
</dbReference>
<dbReference type="FunFam" id="3.40.50.300:FF:002125">
    <property type="entry name" value="ATP-dependent helicase HrpB"/>
    <property type="match status" value="1"/>
</dbReference>
<keyword evidence="1" id="KW-0547">Nucleotide-binding</keyword>
<evidence type="ECO:0000256" key="2">
    <source>
        <dbReference type="ARBA" id="ARBA00022801"/>
    </source>
</evidence>
<keyword evidence="2" id="KW-0378">Hydrolase</keyword>
<dbReference type="GO" id="GO:0005524">
    <property type="term" value="F:ATP binding"/>
    <property type="evidence" value="ECO:0007669"/>
    <property type="project" value="UniProtKB-KW"/>
</dbReference>
<evidence type="ECO:0000313" key="8">
    <source>
        <dbReference type="EMBL" id="TGN19607.1"/>
    </source>
</evidence>
<dbReference type="Pfam" id="PF08482">
    <property type="entry name" value="HrpB_C"/>
    <property type="match status" value="1"/>
</dbReference>
<organism evidence="8 9">
    <name type="scientific">Leptospira idonii</name>
    <dbReference type="NCBI Taxonomy" id="1193500"/>
    <lineage>
        <taxon>Bacteria</taxon>
        <taxon>Pseudomonadati</taxon>
        <taxon>Spirochaetota</taxon>
        <taxon>Spirochaetia</taxon>
        <taxon>Leptospirales</taxon>
        <taxon>Leptospiraceae</taxon>
        <taxon>Leptospira</taxon>
    </lineage>
</organism>
<dbReference type="GO" id="GO:0016787">
    <property type="term" value="F:hydrolase activity"/>
    <property type="evidence" value="ECO:0007669"/>
    <property type="project" value="UniProtKB-KW"/>
</dbReference>
<dbReference type="OrthoDB" id="9808833at2"/>
<evidence type="ECO:0000259" key="7">
    <source>
        <dbReference type="PROSITE" id="PS51194"/>
    </source>
</evidence>
<sequence length="842" mass="94982">MSFVSSFVKENYPIHSSLPEILSSLQNHSLTILEAPPGSGKTTVLPLEILNTELLGEKKILILEPRRMAARNAALRMSGSLGEEVGQKVGYRIRFETKISKNTRIEVITDGIFSKMLLDDPELKDYGLVLFDEFHERNLDSDFCFALCRRTQELFRQDLKLMIMSATLDGFSLPTQNQEHSQVKSEGKMFPVDIRYLGDSSKRLSERLADILPKVADQTEGNILVFLSGVGEILEAENLLFGERSKLSKEIKVLKLYGEMNFETQKEIFIRSPERRIILSTNIAESSVTIPNVRVVVDSGFCKRAVFDPGSGLTRLERKRISLASAKQRSGRAGREAPGISIRMWSEEEEKNFITSHPPEILEGDISKAVLMSKQWGEEIYDLPLVSKPSLGAIKETEKLLTLLGLLDEKNKITELGKYALKLPLHVRLAGMCLLMKGTNSEFSVSELATLISEKDILGSGSENPDFLLRWEKWKEKRSLPSSLVSKMEQSSRQLDLLLKDIPSIFDLSNKLSGFKIGIAGVLSLAYPDRIAKQRISGSGRYKLFNGKGGFLKEGVLNDYPEYIVILDSDGHPVDAKIYSYLAVSEKELLMLHSEKRTKRTVAVLEEKEKNQKVLQYFEEETWGEISIQKNRISSPSDSEKENAILNFWKSYGISRYLKENDSLKQLVHRMELLIQNGFALPSLEEDVLIAGLKEWLLPFYSFNSGKLDLFGIDFKEALLSRLNHSEREILNKEAPSLLIVPSGSSIPISYEDSGPVLAVKLQEVFGMKEVPKIAGKNVAITLHLLSPAKRPVQVTKDLKNFWDSTYHEVKKELKGRYPKHPWPDSPWEAVASKGTKKQQLK</sequence>
<feature type="domain" description="Helicase C-terminal" evidence="7">
    <location>
        <begin position="207"/>
        <end position="377"/>
    </location>
</feature>
<dbReference type="Gene3D" id="3.40.50.300">
    <property type="entry name" value="P-loop containing nucleotide triphosphate hydrolases"/>
    <property type="match status" value="2"/>
</dbReference>
<dbReference type="PIRSF" id="PIRSF005496">
    <property type="entry name" value="ATP_hel_hrpB"/>
    <property type="match status" value="1"/>
</dbReference>
<evidence type="ECO:0000256" key="3">
    <source>
        <dbReference type="ARBA" id="ARBA00022806"/>
    </source>
</evidence>
<dbReference type="PROSITE" id="PS51194">
    <property type="entry name" value="HELICASE_CTER"/>
    <property type="match status" value="1"/>
</dbReference>